<dbReference type="EMBL" id="FONX01000003">
    <property type="protein sequence ID" value="SFE61274.1"/>
    <property type="molecule type" value="Genomic_DNA"/>
</dbReference>
<dbReference type="Proteomes" id="UP000199119">
    <property type="component" value="Unassembled WGS sequence"/>
</dbReference>
<protein>
    <submittedName>
        <fullName evidence="3">CTP:molybdopterin cytidylyltransferase MocA</fullName>
    </submittedName>
</protein>
<keyword evidence="1" id="KW-0460">Magnesium</keyword>
<proteinExistence type="predicted"/>
<keyword evidence="4" id="KW-1185">Reference proteome</keyword>
<dbReference type="InterPro" id="IPR029044">
    <property type="entry name" value="Nucleotide-diphossugar_trans"/>
</dbReference>
<dbReference type="SUPFAM" id="SSF53448">
    <property type="entry name" value="Nucleotide-diphospho-sugar transferases"/>
    <property type="match status" value="1"/>
</dbReference>
<feature type="domain" description="MobA-like NTP transferase" evidence="2">
    <location>
        <begin position="1"/>
        <end position="154"/>
    </location>
</feature>
<dbReference type="Gene3D" id="3.90.550.10">
    <property type="entry name" value="Spore Coat Polysaccharide Biosynthesis Protein SpsA, Chain A"/>
    <property type="match status" value="1"/>
</dbReference>
<dbReference type="PANTHER" id="PTHR43777">
    <property type="entry name" value="MOLYBDENUM COFACTOR CYTIDYLYLTRANSFERASE"/>
    <property type="match status" value="1"/>
</dbReference>
<dbReference type="PANTHER" id="PTHR43777:SF1">
    <property type="entry name" value="MOLYBDENUM COFACTOR CYTIDYLYLTRANSFERASE"/>
    <property type="match status" value="1"/>
</dbReference>
<evidence type="ECO:0000313" key="3">
    <source>
        <dbReference type="EMBL" id="SFE61274.1"/>
    </source>
</evidence>
<dbReference type="InterPro" id="IPR025877">
    <property type="entry name" value="MobA-like_NTP_Trfase"/>
</dbReference>
<keyword evidence="3" id="KW-0548">Nucleotidyltransferase</keyword>
<reference evidence="4" key="1">
    <citation type="submission" date="2016-10" db="EMBL/GenBank/DDBJ databases">
        <authorList>
            <person name="Varghese N."/>
            <person name="Submissions S."/>
        </authorList>
    </citation>
    <scope>NUCLEOTIDE SEQUENCE [LARGE SCALE GENOMIC DNA]</scope>
    <source>
        <strain evidence="4">DSM 27981</strain>
    </source>
</reference>
<accession>A0A1I2BZ37</accession>
<sequence>MGGWPKPALRIGGQNLLERLAQAFRQAGVAEIGVVLGPYADVLQPLAVAAGAQPLLHAVHGPTLVDSQRLALQAHAARHPGRDLMLVLADLPLLTAAPLRALLQAWAARPAGVRALVPAVEGVQGHPVLLSWQAVEEIRLQPAEEGVRHWMAGHAAQVLRLPCSDPGHVFDLDTPEDLARLRALLHPAAVEGGPPLAP</sequence>
<name>A0A1I2BZ37_9BURK</name>
<evidence type="ECO:0000313" key="4">
    <source>
        <dbReference type="Proteomes" id="UP000199119"/>
    </source>
</evidence>
<dbReference type="GO" id="GO:0016779">
    <property type="term" value="F:nucleotidyltransferase activity"/>
    <property type="evidence" value="ECO:0007669"/>
    <property type="project" value="UniProtKB-KW"/>
</dbReference>
<gene>
    <name evidence="3" type="ORF">SAMN04489711_103280</name>
</gene>
<evidence type="ECO:0000259" key="2">
    <source>
        <dbReference type="Pfam" id="PF12804"/>
    </source>
</evidence>
<dbReference type="AlphaFoldDB" id="A0A1I2BZ37"/>
<dbReference type="Pfam" id="PF12804">
    <property type="entry name" value="NTP_transf_3"/>
    <property type="match status" value="1"/>
</dbReference>
<organism evidence="3 4">
    <name type="scientific">Paracidovorax wautersii</name>
    <dbReference type="NCBI Taxonomy" id="1177982"/>
    <lineage>
        <taxon>Bacteria</taxon>
        <taxon>Pseudomonadati</taxon>
        <taxon>Pseudomonadota</taxon>
        <taxon>Betaproteobacteria</taxon>
        <taxon>Burkholderiales</taxon>
        <taxon>Comamonadaceae</taxon>
        <taxon>Paracidovorax</taxon>
    </lineage>
</organism>
<evidence type="ECO:0000256" key="1">
    <source>
        <dbReference type="ARBA" id="ARBA00022842"/>
    </source>
</evidence>
<keyword evidence="3" id="KW-0808">Transferase</keyword>
<dbReference type="STRING" id="1177982.SAMN04489711_103280"/>